<feature type="transmembrane region" description="Helical" evidence="7">
    <location>
        <begin position="258"/>
        <end position="276"/>
    </location>
</feature>
<keyword evidence="6 7" id="KW-0472">Membrane</keyword>
<dbReference type="EMBL" id="JBBKTW010000011">
    <property type="protein sequence ID" value="MEN2991473.1"/>
    <property type="molecule type" value="Genomic_DNA"/>
</dbReference>
<dbReference type="InterPro" id="IPR035906">
    <property type="entry name" value="MetI-like_sf"/>
</dbReference>
<keyword evidence="5 7" id="KW-1133">Transmembrane helix</keyword>
<evidence type="ECO:0000313" key="9">
    <source>
        <dbReference type="EMBL" id="MEN2991473.1"/>
    </source>
</evidence>
<keyword evidence="3" id="KW-1003">Cell membrane</keyword>
<dbReference type="PANTHER" id="PTHR30151:SF19">
    <property type="entry name" value="ABC TRANSPORTER PERMEASE"/>
    <property type="match status" value="1"/>
</dbReference>
<evidence type="ECO:0000259" key="8">
    <source>
        <dbReference type="PROSITE" id="PS50928"/>
    </source>
</evidence>
<dbReference type="RefSeq" id="WP_345932172.1">
    <property type="nucleotide sequence ID" value="NZ_JBBKTV010000002.1"/>
</dbReference>
<reference evidence="9 10" key="1">
    <citation type="submission" date="2024-03" db="EMBL/GenBank/DDBJ databases">
        <title>High-quality draft genome sequencing of Tistrella sp. BH-R2-4.</title>
        <authorList>
            <person name="Dong C."/>
        </authorList>
    </citation>
    <scope>NUCLEOTIDE SEQUENCE [LARGE SCALE GENOMIC DNA]</scope>
    <source>
        <strain evidence="9 10">BH-R2-4</strain>
    </source>
</reference>
<dbReference type="Proteomes" id="UP001413721">
    <property type="component" value="Unassembled WGS sequence"/>
</dbReference>
<feature type="transmembrane region" description="Helical" evidence="7">
    <location>
        <begin position="135"/>
        <end position="155"/>
    </location>
</feature>
<keyword evidence="10" id="KW-1185">Reference proteome</keyword>
<dbReference type="CDD" id="cd06261">
    <property type="entry name" value="TM_PBP2"/>
    <property type="match status" value="1"/>
</dbReference>
<feature type="transmembrane region" description="Helical" evidence="7">
    <location>
        <begin position="225"/>
        <end position="246"/>
    </location>
</feature>
<comment type="subcellular location">
    <subcellularLocation>
        <location evidence="1 7">Cell membrane</location>
        <topology evidence="1 7">Multi-pass membrane protein</topology>
    </subcellularLocation>
</comment>
<evidence type="ECO:0000256" key="7">
    <source>
        <dbReference type="RuleBase" id="RU363032"/>
    </source>
</evidence>
<dbReference type="SUPFAM" id="SSF161098">
    <property type="entry name" value="MetI-like"/>
    <property type="match status" value="1"/>
</dbReference>
<dbReference type="Pfam" id="PF00528">
    <property type="entry name" value="BPD_transp_1"/>
    <property type="match status" value="1"/>
</dbReference>
<keyword evidence="2 7" id="KW-0813">Transport</keyword>
<feature type="transmembrane region" description="Helical" evidence="7">
    <location>
        <begin position="43"/>
        <end position="63"/>
    </location>
</feature>
<evidence type="ECO:0000256" key="3">
    <source>
        <dbReference type="ARBA" id="ARBA00022475"/>
    </source>
</evidence>
<feature type="transmembrane region" description="Helical" evidence="7">
    <location>
        <begin position="105"/>
        <end position="123"/>
    </location>
</feature>
<evidence type="ECO:0000256" key="5">
    <source>
        <dbReference type="ARBA" id="ARBA00022989"/>
    </source>
</evidence>
<evidence type="ECO:0000256" key="4">
    <source>
        <dbReference type="ARBA" id="ARBA00022692"/>
    </source>
</evidence>
<dbReference type="InterPro" id="IPR000515">
    <property type="entry name" value="MetI-like"/>
</dbReference>
<comment type="caution">
    <text evidence="9">The sequence shown here is derived from an EMBL/GenBank/DDBJ whole genome shotgun (WGS) entry which is preliminary data.</text>
</comment>
<accession>A0ABU9YRN0</accession>
<evidence type="ECO:0000256" key="1">
    <source>
        <dbReference type="ARBA" id="ARBA00004651"/>
    </source>
</evidence>
<evidence type="ECO:0000256" key="6">
    <source>
        <dbReference type="ARBA" id="ARBA00023136"/>
    </source>
</evidence>
<organism evidence="9 10">
    <name type="scientific">Tistrella arctica</name>
    <dbReference type="NCBI Taxonomy" id="3133430"/>
    <lineage>
        <taxon>Bacteria</taxon>
        <taxon>Pseudomonadati</taxon>
        <taxon>Pseudomonadota</taxon>
        <taxon>Alphaproteobacteria</taxon>
        <taxon>Geminicoccales</taxon>
        <taxon>Geminicoccaceae</taxon>
        <taxon>Tistrella</taxon>
    </lineage>
</organism>
<protein>
    <submittedName>
        <fullName evidence="9">ABC transporter permease</fullName>
    </submittedName>
</protein>
<dbReference type="Gene3D" id="1.10.3720.10">
    <property type="entry name" value="MetI-like"/>
    <property type="match status" value="1"/>
</dbReference>
<dbReference type="PROSITE" id="PS50928">
    <property type="entry name" value="ABC_TM1"/>
    <property type="match status" value="1"/>
</dbReference>
<proteinExistence type="inferred from homology"/>
<evidence type="ECO:0000256" key="2">
    <source>
        <dbReference type="ARBA" id="ARBA00022448"/>
    </source>
</evidence>
<name>A0ABU9YRN0_9PROT</name>
<feature type="transmembrane region" description="Helical" evidence="7">
    <location>
        <begin position="161"/>
        <end position="181"/>
    </location>
</feature>
<feature type="domain" description="ABC transmembrane type-1" evidence="8">
    <location>
        <begin position="97"/>
        <end position="276"/>
    </location>
</feature>
<gene>
    <name evidence="9" type="ORF">WG926_24390</name>
</gene>
<dbReference type="PANTHER" id="PTHR30151">
    <property type="entry name" value="ALKANE SULFONATE ABC TRANSPORTER-RELATED, MEMBRANE SUBUNIT"/>
    <property type="match status" value="1"/>
</dbReference>
<comment type="similarity">
    <text evidence="7">Belongs to the binding-protein-dependent transport system permease family.</text>
</comment>
<keyword evidence="4 7" id="KW-0812">Transmembrane</keyword>
<sequence>MQSDAKGATVAATGAAIQVAAADAPAPSPAYARWLADRRRDRLAVIGWRLLLVMAVLAMWEAAPRLGLVNPMLTSHPTAVWDGFVVLIDEGDLGLHVGVTVMETVISFTLSMVLGTAAALALWSWPMVQRVLDPFLVVANALPKIALVPIFYIWLGPAQSIYAVAVAVAVFITILMMYTGFVQTDPNKIKLVRTLGASRGQILRKVVLPANLATFIATLKANAGLALVGVIVGEFQSANAGLGYLIVYGSQIFRMDMVMAAIVILAVISLVIYLAIQAVETRLARGGNGH</sequence>
<evidence type="ECO:0000313" key="10">
    <source>
        <dbReference type="Proteomes" id="UP001413721"/>
    </source>
</evidence>